<dbReference type="EMBL" id="JACHHU010000001">
    <property type="protein sequence ID" value="MBB6541531.1"/>
    <property type="molecule type" value="Genomic_DNA"/>
</dbReference>
<dbReference type="InterPro" id="IPR003033">
    <property type="entry name" value="SCP2_sterol-bd_dom"/>
</dbReference>
<dbReference type="Pfam" id="PF02036">
    <property type="entry name" value="SCP2"/>
    <property type="match status" value="1"/>
</dbReference>
<accession>A0A7X0TRX3</accession>
<dbReference type="AlphaFoldDB" id="A0A7X0TRX3"/>
<protein>
    <submittedName>
        <fullName evidence="2">Putative lipid carrier protein YhbT</fullName>
    </submittedName>
</protein>
<proteinExistence type="predicted"/>
<evidence type="ECO:0000259" key="1">
    <source>
        <dbReference type="Pfam" id="PF02036"/>
    </source>
</evidence>
<dbReference type="SUPFAM" id="SSF55718">
    <property type="entry name" value="SCP-like"/>
    <property type="match status" value="1"/>
</dbReference>
<dbReference type="Proteomes" id="UP000537141">
    <property type="component" value="Unassembled WGS sequence"/>
</dbReference>
<dbReference type="Gene3D" id="3.30.1050.10">
    <property type="entry name" value="SCP2 sterol-binding domain"/>
    <property type="match status" value="1"/>
</dbReference>
<name>A0A7X0TRX3_9GAMM</name>
<comment type="caution">
    <text evidence="2">The sequence shown here is derived from an EMBL/GenBank/DDBJ whole genome shotgun (WGS) entry which is preliminary data.</text>
</comment>
<dbReference type="RefSeq" id="WP_184420859.1">
    <property type="nucleotide sequence ID" value="NZ_AP027362.1"/>
</dbReference>
<feature type="domain" description="SCP2" evidence="1">
    <location>
        <begin position="63"/>
        <end position="157"/>
    </location>
</feature>
<keyword evidence="3" id="KW-1185">Reference proteome</keyword>
<sequence length="180" mass="20657">MTSHLSNIILPTSNSIKEKLETAFKQGLELAPKNSLIPFSFLPHSIQEKVLTWALNYLFKVELESDDLDFLIGKWLKIVITDAKYHCYITITHSDANRQCQVTLIHNQDIDVTFEADSVSLLKLFGQTVDPDTLFFQRKLLITGDTELGLEIKNFLDDVDRESFPIIVRQLLLKYKILST</sequence>
<evidence type="ECO:0000313" key="3">
    <source>
        <dbReference type="Proteomes" id="UP000537141"/>
    </source>
</evidence>
<organism evidence="2 3">
    <name type="scientific">Thalassotalea piscium</name>
    <dbReference type="NCBI Taxonomy" id="1230533"/>
    <lineage>
        <taxon>Bacteria</taxon>
        <taxon>Pseudomonadati</taxon>
        <taxon>Pseudomonadota</taxon>
        <taxon>Gammaproteobacteria</taxon>
        <taxon>Alteromonadales</taxon>
        <taxon>Colwelliaceae</taxon>
        <taxon>Thalassotalea</taxon>
    </lineage>
</organism>
<dbReference type="InterPro" id="IPR036527">
    <property type="entry name" value="SCP2_sterol-bd_dom_sf"/>
</dbReference>
<gene>
    <name evidence="2" type="ORF">HNQ55_000005</name>
</gene>
<reference evidence="2 3" key="1">
    <citation type="submission" date="2020-08" db="EMBL/GenBank/DDBJ databases">
        <title>Genomic Encyclopedia of Type Strains, Phase IV (KMG-IV): sequencing the most valuable type-strain genomes for metagenomic binning, comparative biology and taxonomic classification.</title>
        <authorList>
            <person name="Goeker M."/>
        </authorList>
    </citation>
    <scope>NUCLEOTIDE SEQUENCE [LARGE SCALE GENOMIC DNA]</scope>
    <source>
        <strain evidence="2 3">DSM 26287</strain>
    </source>
</reference>
<evidence type="ECO:0000313" key="2">
    <source>
        <dbReference type="EMBL" id="MBB6541531.1"/>
    </source>
</evidence>